<dbReference type="AlphaFoldDB" id="A0A645AC71"/>
<comment type="caution">
    <text evidence="1">The sequence shown here is derived from an EMBL/GenBank/DDBJ whole genome shotgun (WGS) entry which is preliminary data.</text>
</comment>
<gene>
    <name evidence="1" type="ORF">SDC9_97037</name>
</gene>
<name>A0A645AC71_9ZZZZ</name>
<sequence>MDVISKVNGGGAGGKVNDIAARGKDVYAVLEDICLHAVYKFVGILHFLTPIHKLLQPVDALFKLLITRAFFFITPVGSNTIFSILVHLRCADLHLKRFAVIINNGGMQRLVEVILWRSDVIIKFIWNWTPMGMYDAQCGITGGYIWHNEAHTTKIADHLKGFLLLHHLAIDGIDVFTATGDLSGDAGICQHFNEQVNNGLHLAFAFSTGCGQILRDLFVFFGVGIA</sequence>
<dbReference type="EMBL" id="VSSQ01012904">
    <property type="protein sequence ID" value="MPM50298.1"/>
    <property type="molecule type" value="Genomic_DNA"/>
</dbReference>
<protein>
    <submittedName>
        <fullName evidence="1">Uncharacterized protein</fullName>
    </submittedName>
</protein>
<proteinExistence type="predicted"/>
<evidence type="ECO:0000313" key="1">
    <source>
        <dbReference type="EMBL" id="MPM50298.1"/>
    </source>
</evidence>
<reference evidence="1" key="1">
    <citation type="submission" date="2019-08" db="EMBL/GenBank/DDBJ databases">
        <authorList>
            <person name="Kucharzyk K."/>
            <person name="Murdoch R.W."/>
            <person name="Higgins S."/>
            <person name="Loffler F."/>
        </authorList>
    </citation>
    <scope>NUCLEOTIDE SEQUENCE</scope>
</reference>
<organism evidence="1">
    <name type="scientific">bioreactor metagenome</name>
    <dbReference type="NCBI Taxonomy" id="1076179"/>
    <lineage>
        <taxon>unclassified sequences</taxon>
        <taxon>metagenomes</taxon>
        <taxon>ecological metagenomes</taxon>
    </lineage>
</organism>
<accession>A0A645AC71</accession>